<keyword evidence="3" id="KW-0808">Transferase</keyword>
<proteinExistence type="predicted"/>
<dbReference type="Proteomes" id="UP000553209">
    <property type="component" value="Unassembled WGS sequence"/>
</dbReference>
<evidence type="ECO:0000313" key="3">
    <source>
        <dbReference type="EMBL" id="NKY96745.1"/>
    </source>
</evidence>
<gene>
    <name evidence="3" type="ORF">HGB44_03510</name>
</gene>
<evidence type="ECO:0000256" key="1">
    <source>
        <dbReference type="SAM" id="Phobius"/>
    </source>
</evidence>
<name>A0A7X6RNF3_9ACTN</name>
<accession>A0A7X6RNF3</accession>
<evidence type="ECO:0000313" key="4">
    <source>
        <dbReference type="Proteomes" id="UP000553209"/>
    </source>
</evidence>
<keyword evidence="1" id="KW-0812">Transmembrane</keyword>
<feature type="transmembrane region" description="Helical" evidence="1">
    <location>
        <begin position="20"/>
        <end position="41"/>
    </location>
</feature>
<dbReference type="InterPro" id="IPR029063">
    <property type="entry name" value="SAM-dependent_MTases_sf"/>
</dbReference>
<feature type="domain" description="Methyltransferase type 11" evidence="2">
    <location>
        <begin position="59"/>
        <end position="160"/>
    </location>
</feature>
<sequence>MPKTPPATTNEANPSVYNRLVMRLVYTVWVHGICHPLAWGISNRWIRNAYRVWSGPVHLTIGPGNGRFLRHLPARVRVLHLMDLNPQCLTMGARVARRRSRVLHAHLQDLLARWKDLPDNSVNSIDIMMVLHCLRGASFADKAAFIAEAHRVLEDGGVLFGATIVASGTGVRVNRFARLLMGVYNGAKNVFCNAGDTSDELLAQLRIHFPDVDFQVQGCTATFVAVKR</sequence>
<keyword evidence="1" id="KW-1133">Transmembrane helix</keyword>
<dbReference type="EMBL" id="JAAXPG010000002">
    <property type="protein sequence ID" value="NKY96745.1"/>
    <property type="molecule type" value="Genomic_DNA"/>
</dbReference>
<keyword evidence="1" id="KW-0472">Membrane</keyword>
<keyword evidence="4" id="KW-1185">Reference proteome</keyword>
<reference evidence="3 4" key="1">
    <citation type="submission" date="2020-04" db="EMBL/GenBank/DDBJ databases">
        <title>MicrobeNet Type strains.</title>
        <authorList>
            <person name="Nicholson A.C."/>
        </authorList>
    </citation>
    <scope>NUCLEOTIDE SEQUENCE [LARGE SCALE GENOMIC DNA]</scope>
    <source>
        <strain evidence="3 4">ATCC 23612</strain>
    </source>
</reference>
<dbReference type="GO" id="GO:0008757">
    <property type="term" value="F:S-adenosylmethionine-dependent methyltransferase activity"/>
    <property type="evidence" value="ECO:0007669"/>
    <property type="project" value="InterPro"/>
</dbReference>
<dbReference type="CDD" id="cd02440">
    <property type="entry name" value="AdoMet_MTases"/>
    <property type="match status" value="1"/>
</dbReference>
<dbReference type="GO" id="GO:0032259">
    <property type="term" value="P:methylation"/>
    <property type="evidence" value="ECO:0007669"/>
    <property type="project" value="UniProtKB-KW"/>
</dbReference>
<comment type="caution">
    <text evidence="3">The sequence shown here is derived from an EMBL/GenBank/DDBJ whole genome shotgun (WGS) entry which is preliminary data.</text>
</comment>
<dbReference type="RefSeq" id="WP_061080306.1">
    <property type="nucleotide sequence ID" value="NZ_JAAXPG010000002.1"/>
</dbReference>
<keyword evidence="3" id="KW-0489">Methyltransferase</keyword>
<evidence type="ECO:0000259" key="2">
    <source>
        <dbReference type="Pfam" id="PF08241"/>
    </source>
</evidence>
<dbReference type="Gene3D" id="3.40.50.150">
    <property type="entry name" value="Vaccinia Virus protein VP39"/>
    <property type="match status" value="1"/>
</dbReference>
<dbReference type="Pfam" id="PF08241">
    <property type="entry name" value="Methyltransf_11"/>
    <property type="match status" value="1"/>
</dbReference>
<dbReference type="AlphaFoldDB" id="A0A7X6RNF3"/>
<dbReference type="InterPro" id="IPR013216">
    <property type="entry name" value="Methyltransf_11"/>
</dbReference>
<protein>
    <submittedName>
        <fullName evidence="3">Class I SAM-dependent methyltransferase</fullName>
    </submittedName>
</protein>
<organism evidence="3 4">
    <name type="scientific">Nocardiopsis alborubida</name>
    <dbReference type="NCBI Taxonomy" id="146802"/>
    <lineage>
        <taxon>Bacteria</taxon>
        <taxon>Bacillati</taxon>
        <taxon>Actinomycetota</taxon>
        <taxon>Actinomycetes</taxon>
        <taxon>Streptosporangiales</taxon>
        <taxon>Nocardiopsidaceae</taxon>
        <taxon>Nocardiopsis</taxon>
    </lineage>
</organism>
<dbReference type="SUPFAM" id="SSF53335">
    <property type="entry name" value="S-adenosyl-L-methionine-dependent methyltransferases"/>
    <property type="match status" value="1"/>
</dbReference>